<evidence type="ECO:0000313" key="3">
    <source>
        <dbReference type="EMBL" id="RKN84018.1"/>
    </source>
</evidence>
<protein>
    <submittedName>
        <fullName evidence="3">SagB/ThcOx family dehydrogenase</fullName>
    </submittedName>
</protein>
<sequence length="527" mass="58531">MSLDDFVRELHGDPRKSPQPEAPVDWDDAPLKYKLYRGLPAIPLCPEVPLALPGRSAAPEPGLKALGHMLWYTYGLTMWSQTYRADPIRQSAELMQTPRRYVPSGGGLYPNEIYVYVRTADAPAGVYHYDAAHHRLLLIRAGEFDEYVSGVLGGRCRIPDCFAVLFVSAVFWRNFFKYGDFSYRLQGLDTGALIGQTLESAARFGFSAGVYYQYLDRAVNHLLGLSEREESVYAIIPLSVKSPDTWFAAGGDRTADGGEGSRELCRELETVRHRFYERSKRIKPYPLLLRMNEASMQESAESFRESAPTLHADSGLRASYLPCAEAAEQDFAAICRARYSPETEFSLRPVTGEQVSALLRGAAFSCRYRSDLGGASEHPLSRVSLHVCLYSVEGIPDGAYRYEPVSHALRSLLPGDHRSRLQYGMFLHNINLFQVPLCFHVTGRADFGKPEWGYRGYRIQQMEAGVVVQRLLLAASAVGMAGRPLLGFDAGVCDVMYAIRPQGGTSLIQIPVGSCHPVTRLQGALHG</sequence>
<reference evidence="3 4" key="1">
    <citation type="journal article" date="2007" name="Int. J. Syst. Evol. Microbiol.">
        <title>Paenibacillus ginsengarvi sp. nov., isolated from soil from ginseng cultivation.</title>
        <authorList>
            <person name="Yoon M.H."/>
            <person name="Ten L.N."/>
            <person name="Im W.T."/>
        </authorList>
    </citation>
    <scope>NUCLEOTIDE SEQUENCE [LARGE SCALE GENOMIC DNA]</scope>
    <source>
        <strain evidence="3 4">KCTC 13059</strain>
    </source>
</reference>
<feature type="compositionally biased region" description="Basic and acidic residues" evidence="1">
    <location>
        <begin position="1"/>
        <end position="18"/>
    </location>
</feature>
<comment type="caution">
    <text evidence="3">The sequence shown here is derived from an EMBL/GenBank/DDBJ whole genome shotgun (WGS) entry which is preliminary data.</text>
</comment>
<dbReference type="Pfam" id="PF00881">
    <property type="entry name" value="Nitroreductase"/>
    <property type="match status" value="2"/>
</dbReference>
<dbReference type="CDD" id="cd02142">
    <property type="entry name" value="McbC_SagB-like_oxidoreductase"/>
    <property type="match status" value="1"/>
</dbReference>
<dbReference type="Gene3D" id="3.40.109.10">
    <property type="entry name" value="NADH Oxidase"/>
    <property type="match status" value="2"/>
</dbReference>
<feature type="domain" description="Nitroreductase" evidence="2">
    <location>
        <begin position="100"/>
        <end position="235"/>
    </location>
</feature>
<dbReference type="GO" id="GO:0016491">
    <property type="term" value="F:oxidoreductase activity"/>
    <property type="evidence" value="ECO:0007669"/>
    <property type="project" value="InterPro"/>
</dbReference>
<gene>
    <name evidence="3" type="ORF">D7M11_15695</name>
</gene>
<dbReference type="EMBL" id="RBAH01000010">
    <property type="protein sequence ID" value="RKN84018.1"/>
    <property type="molecule type" value="Genomic_DNA"/>
</dbReference>
<evidence type="ECO:0000259" key="2">
    <source>
        <dbReference type="Pfam" id="PF00881"/>
    </source>
</evidence>
<name>A0A3B0CGP6_9BACL</name>
<dbReference type="NCBIfam" id="TIGR03605">
    <property type="entry name" value="antibiot_sagB"/>
    <property type="match status" value="1"/>
</dbReference>
<evidence type="ECO:0000256" key="1">
    <source>
        <dbReference type="SAM" id="MobiDB-lite"/>
    </source>
</evidence>
<dbReference type="PANTHER" id="PTHR43745">
    <property type="entry name" value="NITROREDUCTASE MJ1384-RELATED"/>
    <property type="match status" value="1"/>
</dbReference>
<feature type="domain" description="Nitroreductase" evidence="2">
    <location>
        <begin position="337"/>
        <end position="500"/>
    </location>
</feature>
<accession>A0A3B0CGP6</accession>
<dbReference type="OrthoDB" id="9801593at2"/>
<organism evidence="3 4">
    <name type="scientific">Paenibacillus ginsengarvi</name>
    <dbReference type="NCBI Taxonomy" id="400777"/>
    <lineage>
        <taxon>Bacteria</taxon>
        <taxon>Bacillati</taxon>
        <taxon>Bacillota</taxon>
        <taxon>Bacilli</taxon>
        <taxon>Bacillales</taxon>
        <taxon>Paenibacillaceae</taxon>
        <taxon>Paenibacillus</taxon>
    </lineage>
</organism>
<dbReference type="PANTHER" id="PTHR43745:SF2">
    <property type="entry name" value="NITROREDUCTASE MJ1384-RELATED"/>
    <property type="match status" value="1"/>
</dbReference>
<dbReference type="InterPro" id="IPR000415">
    <property type="entry name" value="Nitroreductase-like"/>
</dbReference>
<keyword evidence="4" id="KW-1185">Reference proteome</keyword>
<dbReference type="Proteomes" id="UP000282311">
    <property type="component" value="Unassembled WGS sequence"/>
</dbReference>
<dbReference type="InterPro" id="IPR052544">
    <property type="entry name" value="Bacteriocin_Proc_Enz"/>
</dbReference>
<proteinExistence type="predicted"/>
<dbReference type="SUPFAM" id="SSF55469">
    <property type="entry name" value="FMN-dependent nitroreductase-like"/>
    <property type="match status" value="2"/>
</dbReference>
<dbReference type="InterPro" id="IPR029479">
    <property type="entry name" value="Nitroreductase"/>
</dbReference>
<dbReference type="RefSeq" id="WP_120748181.1">
    <property type="nucleotide sequence ID" value="NZ_RBAH01000010.1"/>
</dbReference>
<feature type="region of interest" description="Disordered" evidence="1">
    <location>
        <begin position="1"/>
        <end position="25"/>
    </location>
</feature>
<dbReference type="InterPro" id="IPR020051">
    <property type="entry name" value="SagB-type_dehydrogenase"/>
</dbReference>
<evidence type="ECO:0000313" key="4">
    <source>
        <dbReference type="Proteomes" id="UP000282311"/>
    </source>
</evidence>
<dbReference type="AlphaFoldDB" id="A0A3B0CGP6"/>